<evidence type="ECO:0000256" key="1">
    <source>
        <dbReference type="ARBA" id="ARBA00010641"/>
    </source>
</evidence>
<dbReference type="PANTHER" id="PTHR43133">
    <property type="entry name" value="RNA POLYMERASE ECF-TYPE SIGMA FACTO"/>
    <property type="match status" value="1"/>
</dbReference>
<accession>A0A6J4J039</accession>
<dbReference type="PANTHER" id="PTHR43133:SF46">
    <property type="entry name" value="RNA POLYMERASE SIGMA-70 FACTOR ECF SUBFAMILY"/>
    <property type="match status" value="1"/>
</dbReference>
<dbReference type="InterPro" id="IPR014327">
    <property type="entry name" value="RNA_pol_sigma70_bacteroid"/>
</dbReference>
<evidence type="ECO:0000259" key="5">
    <source>
        <dbReference type="SMART" id="SM00421"/>
    </source>
</evidence>
<dbReference type="PRINTS" id="PR00038">
    <property type="entry name" value="HTHLUXR"/>
</dbReference>
<dbReference type="SMART" id="SM00421">
    <property type="entry name" value="HTH_LUXR"/>
    <property type="match status" value="1"/>
</dbReference>
<dbReference type="InterPro" id="IPR013324">
    <property type="entry name" value="RNA_pol_sigma_r3/r4-like"/>
</dbReference>
<dbReference type="NCBIfam" id="TIGR02985">
    <property type="entry name" value="Sig70_bacteroi1"/>
    <property type="match status" value="1"/>
</dbReference>
<dbReference type="AlphaFoldDB" id="A0A6J4J039"/>
<dbReference type="InterPro" id="IPR039425">
    <property type="entry name" value="RNA_pol_sigma-70-like"/>
</dbReference>
<organism evidence="6">
    <name type="scientific">uncultured Cytophagales bacterium</name>
    <dbReference type="NCBI Taxonomy" id="158755"/>
    <lineage>
        <taxon>Bacteria</taxon>
        <taxon>Pseudomonadati</taxon>
        <taxon>Bacteroidota</taxon>
        <taxon>Sphingobacteriia</taxon>
        <taxon>Sphingobacteriales</taxon>
        <taxon>environmental samples</taxon>
    </lineage>
</organism>
<evidence type="ECO:0000256" key="2">
    <source>
        <dbReference type="ARBA" id="ARBA00023015"/>
    </source>
</evidence>
<protein>
    <recommendedName>
        <fullName evidence="5">HTH luxR-type domain-containing protein</fullName>
    </recommendedName>
</protein>
<dbReference type="Gene3D" id="1.10.10.10">
    <property type="entry name" value="Winged helix-like DNA-binding domain superfamily/Winged helix DNA-binding domain"/>
    <property type="match status" value="1"/>
</dbReference>
<dbReference type="Pfam" id="PF04542">
    <property type="entry name" value="Sigma70_r2"/>
    <property type="match status" value="1"/>
</dbReference>
<keyword evidence="3" id="KW-0731">Sigma factor</keyword>
<dbReference type="GO" id="GO:0016987">
    <property type="term" value="F:sigma factor activity"/>
    <property type="evidence" value="ECO:0007669"/>
    <property type="project" value="UniProtKB-KW"/>
</dbReference>
<keyword evidence="2" id="KW-0805">Transcription regulation</keyword>
<dbReference type="InterPro" id="IPR014284">
    <property type="entry name" value="RNA_pol_sigma-70_dom"/>
</dbReference>
<dbReference type="Pfam" id="PF08281">
    <property type="entry name" value="Sigma70_r4_2"/>
    <property type="match status" value="1"/>
</dbReference>
<comment type="similarity">
    <text evidence="1">Belongs to the sigma-70 factor family. ECF subfamily.</text>
</comment>
<dbReference type="InterPro" id="IPR000792">
    <property type="entry name" value="Tscrpt_reg_LuxR_C"/>
</dbReference>
<dbReference type="InterPro" id="IPR013249">
    <property type="entry name" value="RNA_pol_sigma70_r4_t2"/>
</dbReference>
<dbReference type="InterPro" id="IPR007627">
    <property type="entry name" value="RNA_pol_sigma70_r2"/>
</dbReference>
<dbReference type="SUPFAM" id="SSF88946">
    <property type="entry name" value="Sigma2 domain of RNA polymerase sigma factors"/>
    <property type="match status" value="1"/>
</dbReference>
<dbReference type="EMBL" id="CADCTQ010000230">
    <property type="protein sequence ID" value="CAA9263232.1"/>
    <property type="molecule type" value="Genomic_DNA"/>
</dbReference>
<keyword evidence="4" id="KW-0804">Transcription</keyword>
<gene>
    <name evidence="6" type="ORF">AVDCRST_MAG56-2654</name>
</gene>
<reference evidence="6" key="1">
    <citation type="submission" date="2020-02" db="EMBL/GenBank/DDBJ databases">
        <authorList>
            <person name="Meier V. D."/>
        </authorList>
    </citation>
    <scope>NUCLEOTIDE SEQUENCE</scope>
    <source>
        <strain evidence="6">AVDCRST_MAG56</strain>
    </source>
</reference>
<name>A0A6J4J039_9SPHI</name>
<dbReference type="InterPro" id="IPR036388">
    <property type="entry name" value="WH-like_DNA-bd_sf"/>
</dbReference>
<evidence type="ECO:0000256" key="4">
    <source>
        <dbReference type="ARBA" id="ARBA00023163"/>
    </source>
</evidence>
<dbReference type="Gene3D" id="1.10.1740.10">
    <property type="match status" value="1"/>
</dbReference>
<dbReference type="InterPro" id="IPR013325">
    <property type="entry name" value="RNA_pol_sigma_r2"/>
</dbReference>
<dbReference type="GO" id="GO:0006352">
    <property type="term" value="P:DNA-templated transcription initiation"/>
    <property type="evidence" value="ECO:0007669"/>
    <property type="project" value="InterPro"/>
</dbReference>
<proteinExistence type="inferred from homology"/>
<dbReference type="SUPFAM" id="SSF88659">
    <property type="entry name" value="Sigma3 and sigma4 domains of RNA polymerase sigma factors"/>
    <property type="match status" value="1"/>
</dbReference>
<evidence type="ECO:0000256" key="3">
    <source>
        <dbReference type="ARBA" id="ARBA00023082"/>
    </source>
</evidence>
<evidence type="ECO:0000313" key="6">
    <source>
        <dbReference type="EMBL" id="CAA9263232.1"/>
    </source>
</evidence>
<dbReference type="GO" id="GO:0003677">
    <property type="term" value="F:DNA binding"/>
    <property type="evidence" value="ECO:0007669"/>
    <property type="project" value="InterPro"/>
</dbReference>
<dbReference type="NCBIfam" id="TIGR02937">
    <property type="entry name" value="sigma70-ECF"/>
    <property type="match status" value="1"/>
</dbReference>
<sequence>MEDLGFLPYFVKPRSGWRYSRSFQTLTSPDALPMSPRPYTQVSDEALARLLRQGDMRAFEEIYHRYWPRLHSLAYKRLRSREATEEIVQDVFTKLWQNREKLVIHVSLTAYLLKAAKYAVLDCQQRELVRQNYREAVQQTASAAHNGTEEAVLHNDLHLQLQAGIERLPTQCRSVFRLSRQEELSMKEIATRLDISEKTVENHLGNALKKLRLSLREFLGGIAWVIASFF</sequence>
<feature type="domain" description="HTH luxR-type" evidence="5">
    <location>
        <begin position="175"/>
        <end position="223"/>
    </location>
</feature>